<accession>A0A7Z7NQM5</accession>
<proteinExistence type="predicted"/>
<reference evidence="1 2" key="1">
    <citation type="submission" date="2018-01" db="EMBL/GenBank/DDBJ databases">
        <authorList>
            <person name="Clerissi C."/>
        </authorList>
    </citation>
    <scope>NUCLEOTIDE SEQUENCE [LARGE SCALE GENOMIC DNA]</scope>
    <source>
        <strain evidence="1">Cupriavidus taiwanensis STM 6021</strain>
    </source>
</reference>
<dbReference type="EMBL" id="LT978514">
    <property type="protein sequence ID" value="SPC23221.1"/>
    <property type="molecule type" value="Genomic_DNA"/>
</dbReference>
<organism evidence="1 2">
    <name type="scientific">Cupriavidus taiwanensis</name>
    <dbReference type="NCBI Taxonomy" id="164546"/>
    <lineage>
        <taxon>Bacteria</taxon>
        <taxon>Pseudomonadati</taxon>
        <taxon>Pseudomonadota</taxon>
        <taxon>Betaproteobacteria</taxon>
        <taxon>Burkholderiales</taxon>
        <taxon>Burkholderiaceae</taxon>
        <taxon>Cupriavidus</taxon>
    </lineage>
</organism>
<evidence type="ECO:0000313" key="2">
    <source>
        <dbReference type="Proteomes" id="UP000257139"/>
    </source>
</evidence>
<name>A0A7Z7NQM5_9BURK</name>
<gene>
    <name evidence="1" type="ORF">CBM2594_B50462</name>
</gene>
<evidence type="ECO:0000313" key="1">
    <source>
        <dbReference type="EMBL" id="SPC23221.1"/>
    </source>
</evidence>
<protein>
    <submittedName>
        <fullName evidence="1">Uncharacterized protein</fullName>
    </submittedName>
</protein>
<dbReference type="AlphaFoldDB" id="A0A7Z7NQM5"/>
<dbReference type="Proteomes" id="UP000257139">
    <property type="component" value="Chromosome CBM2594_b"/>
</dbReference>
<sequence>MGTVGERITLIVDARAIGEGVALVGDARAVGERIALAVVQDVAMAVTGYAAVVQALCQGRGGGSDGGKGEGRGKKGFESVFMHVCCF</sequence>